<sequence length="69" mass="7659">MGVRWVAEARLCLCAFVLSLRQTVHGRPGARDDGTVREQCKQFALQPKTTTTTTTTKDGAAEGQWRLTH</sequence>
<organism evidence="3">
    <name type="scientific">Anopheles braziliensis</name>
    <dbReference type="NCBI Taxonomy" id="58242"/>
    <lineage>
        <taxon>Eukaryota</taxon>
        <taxon>Metazoa</taxon>
        <taxon>Ecdysozoa</taxon>
        <taxon>Arthropoda</taxon>
        <taxon>Hexapoda</taxon>
        <taxon>Insecta</taxon>
        <taxon>Pterygota</taxon>
        <taxon>Neoptera</taxon>
        <taxon>Endopterygota</taxon>
        <taxon>Diptera</taxon>
        <taxon>Nematocera</taxon>
        <taxon>Culicoidea</taxon>
        <taxon>Culicidae</taxon>
        <taxon>Anophelinae</taxon>
        <taxon>Anopheles</taxon>
    </lineage>
</organism>
<accession>A0A2M3ZMU7</accession>
<feature type="signal peptide" evidence="2">
    <location>
        <begin position="1"/>
        <end position="26"/>
    </location>
</feature>
<feature type="chain" id="PRO_5014792039" evidence="2">
    <location>
        <begin position="27"/>
        <end position="69"/>
    </location>
</feature>
<evidence type="ECO:0000256" key="2">
    <source>
        <dbReference type="SAM" id="SignalP"/>
    </source>
</evidence>
<name>A0A2M3ZMU7_9DIPT</name>
<reference evidence="3" key="1">
    <citation type="submission" date="2018-01" db="EMBL/GenBank/DDBJ databases">
        <title>An insight into the sialome of Amazonian anophelines.</title>
        <authorList>
            <person name="Ribeiro J.M."/>
            <person name="Scarpassa V."/>
            <person name="Calvo E."/>
        </authorList>
    </citation>
    <scope>NUCLEOTIDE SEQUENCE</scope>
    <source>
        <tissue evidence="3">Salivary glands</tissue>
    </source>
</reference>
<dbReference type="AlphaFoldDB" id="A0A2M3ZMU7"/>
<evidence type="ECO:0000313" key="3">
    <source>
        <dbReference type="EMBL" id="MBW29856.1"/>
    </source>
</evidence>
<feature type="region of interest" description="Disordered" evidence="1">
    <location>
        <begin position="49"/>
        <end position="69"/>
    </location>
</feature>
<protein>
    <submittedName>
        <fullName evidence="3">Putative secreted peptide</fullName>
    </submittedName>
</protein>
<proteinExistence type="predicted"/>
<dbReference type="EMBL" id="GGFM01009105">
    <property type="protein sequence ID" value="MBW29856.1"/>
    <property type="molecule type" value="Transcribed_RNA"/>
</dbReference>
<keyword evidence="2" id="KW-0732">Signal</keyword>
<evidence type="ECO:0000256" key="1">
    <source>
        <dbReference type="SAM" id="MobiDB-lite"/>
    </source>
</evidence>